<evidence type="ECO:0000259" key="6">
    <source>
        <dbReference type="Pfam" id="PF25137"/>
    </source>
</evidence>
<gene>
    <name evidence="7" type="ORF">MTBBW1_2380052</name>
</gene>
<dbReference type="PANTHER" id="PTHR11496">
    <property type="entry name" value="ALCOHOL DEHYDROGENASE"/>
    <property type="match status" value="1"/>
</dbReference>
<dbReference type="GO" id="GO:0046872">
    <property type="term" value="F:metal ion binding"/>
    <property type="evidence" value="ECO:0007669"/>
    <property type="project" value="InterPro"/>
</dbReference>
<dbReference type="InterPro" id="IPR035873">
    <property type="entry name" value="PhpC"/>
</dbReference>
<dbReference type="AlphaFoldDB" id="A0A1W1HEB1"/>
<evidence type="ECO:0000256" key="3">
    <source>
        <dbReference type="ARBA" id="ARBA00023002"/>
    </source>
</evidence>
<dbReference type="InterPro" id="IPR039697">
    <property type="entry name" value="Alcohol_dehydrogenase_Fe"/>
</dbReference>
<evidence type="ECO:0000259" key="5">
    <source>
        <dbReference type="Pfam" id="PF00465"/>
    </source>
</evidence>
<keyword evidence="4" id="KW-0520">NAD</keyword>
<dbReference type="InterPro" id="IPR018211">
    <property type="entry name" value="ADH_Fe_CS"/>
</dbReference>
<dbReference type="Pfam" id="PF00465">
    <property type="entry name" value="Fe-ADH"/>
    <property type="match status" value="1"/>
</dbReference>
<dbReference type="Proteomes" id="UP000191931">
    <property type="component" value="Unassembled WGS sequence"/>
</dbReference>
<evidence type="ECO:0000256" key="1">
    <source>
        <dbReference type="ARBA" id="ARBA00001962"/>
    </source>
</evidence>
<dbReference type="SUPFAM" id="SSF56796">
    <property type="entry name" value="Dehydroquinate synthase-like"/>
    <property type="match status" value="1"/>
</dbReference>
<dbReference type="CDD" id="cd08182">
    <property type="entry name" value="HEPD"/>
    <property type="match status" value="1"/>
</dbReference>
<name>A0A1W1HEB1_9BACT</name>
<dbReference type="InterPro" id="IPR056798">
    <property type="entry name" value="ADH_Fe_C"/>
</dbReference>
<feature type="domain" description="Alcohol dehydrogenase iron-type/glycerol dehydrogenase GldA" evidence="5">
    <location>
        <begin position="14"/>
        <end position="194"/>
    </location>
</feature>
<dbReference type="Gene3D" id="3.40.50.1970">
    <property type="match status" value="1"/>
</dbReference>
<comment type="similarity">
    <text evidence="2">Belongs to the iron-containing alcohol dehydrogenase family.</text>
</comment>
<keyword evidence="3" id="KW-0560">Oxidoreductase</keyword>
<evidence type="ECO:0000256" key="2">
    <source>
        <dbReference type="ARBA" id="ARBA00007358"/>
    </source>
</evidence>
<accession>A0A1W1HEB1</accession>
<dbReference type="EMBL" id="FWEV01000155">
    <property type="protein sequence ID" value="SLM30728.1"/>
    <property type="molecule type" value="Genomic_DNA"/>
</dbReference>
<reference evidence="7 8" key="1">
    <citation type="submission" date="2017-03" db="EMBL/GenBank/DDBJ databases">
        <authorList>
            <person name="Afonso C.L."/>
            <person name="Miller P.J."/>
            <person name="Scott M.A."/>
            <person name="Spackman E."/>
            <person name="Goraichik I."/>
            <person name="Dimitrov K.M."/>
            <person name="Suarez D.L."/>
            <person name="Swayne D.E."/>
        </authorList>
    </citation>
    <scope>NUCLEOTIDE SEQUENCE [LARGE SCALE GENOMIC DNA]</scope>
    <source>
        <strain evidence="7">PRJEB14757</strain>
    </source>
</reference>
<dbReference type="InterPro" id="IPR001670">
    <property type="entry name" value="ADH_Fe/GldA"/>
</dbReference>
<sequence length="389" mass="43213">MSDKIPKKWLHNHPVSITSGNGSIDILQDILPPEGKILLITTPGFTRRGETDNFINIIGKQRTLLYDKIAPNPQISDLDNITQKFSVNSEISGIVALGGGSVIDSAKVLGVTLVLDDTTQIKELIPYPLYNIFIKQRPFNPSQVKSKIPVIAIPTTSGTGAEVTPFATIWDQNSKKKFSLSHFCIYPSHAILDPALTLPLPYNETLYSGLDAISHALESLWNINRTPITAALALQSLSITVKALPMVLENPAKLYSRTLMQEASLLAGMAISQSRTAIAHAISYPLTIHKGVPHGLACSFTLPRLARNYLSRLDKKHNNMSGCIEKKIIEGVFELLQKINLPKEIYRYIKDSDILQYIPEMFHPERAANYSEDMDYNLLTQLLKQSLEI</sequence>
<evidence type="ECO:0000313" key="7">
    <source>
        <dbReference type="EMBL" id="SLM30728.1"/>
    </source>
</evidence>
<evidence type="ECO:0000256" key="4">
    <source>
        <dbReference type="ARBA" id="ARBA00023027"/>
    </source>
</evidence>
<evidence type="ECO:0000313" key="8">
    <source>
        <dbReference type="Proteomes" id="UP000191931"/>
    </source>
</evidence>
<keyword evidence="8" id="KW-1185">Reference proteome</keyword>
<dbReference type="PROSITE" id="PS00913">
    <property type="entry name" value="ADH_IRON_1"/>
    <property type="match status" value="1"/>
</dbReference>
<dbReference type="STRING" id="1246637.MTBBW1_2380052"/>
<dbReference type="PANTHER" id="PTHR11496:SF102">
    <property type="entry name" value="ALCOHOL DEHYDROGENASE 4"/>
    <property type="match status" value="1"/>
</dbReference>
<comment type="cofactor">
    <cofactor evidence="1">
        <name>Fe cation</name>
        <dbReference type="ChEBI" id="CHEBI:24875"/>
    </cofactor>
</comment>
<proteinExistence type="inferred from homology"/>
<dbReference type="Pfam" id="PF25137">
    <property type="entry name" value="ADH_Fe_C"/>
    <property type="match status" value="1"/>
</dbReference>
<dbReference type="Gene3D" id="1.20.1090.10">
    <property type="entry name" value="Dehydroquinate synthase-like - alpha domain"/>
    <property type="match status" value="1"/>
</dbReference>
<protein>
    <submittedName>
        <fullName evidence="7">Alcohol dehydrogenase</fullName>
    </submittedName>
</protein>
<dbReference type="GO" id="GO:0017000">
    <property type="term" value="P:antibiotic biosynthetic process"/>
    <property type="evidence" value="ECO:0007669"/>
    <property type="project" value="InterPro"/>
</dbReference>
<dbReference type="GO" id="GO:0004022">
    <property type="term" value="F:alcohol dehydrogenase (NAD+) activity"/>
    <property type="evidence" value="ECO:0007669"/>
    <property type="project" value="TreeGrafter"/>
</dbReference>
<dbReference type="FunFam" id="3.40.50.1970:FF:000003">
    <property type="entry name" value="Alcohol dehydrogenase, iron-containing"/>
    <property type="match status" value="1"/>
</dbReference>
<organism evidence="7 8">
    <name type="scientific">Desulfamplus magnetovallimortis</name>
    <dbReference type="NCBI Taxonomy" id="1246637"/>
    <lineage>
        <taxon>Bacteria</taxon>
        <taxon>Pseudomonadati</taxon>
        <taxon>Thermodesulfobacteriota</taxon>
        <taxon>Desulfobacteria</taxon>
        <taxon>Desulfobacterales</taxon>
        <taxon>Desulfobacteraceae</taxon>
        <taxon>Desulfamplus</taxon>
    </lineage>
</organism>
<feature type="domain" description="Fe-containing alcohol dehydrogenase-like C-terminal" evidence="6">
    <location>
        <begin position="205"/>
        <end position="353"/>
    </location>
</feature>
<dbReference type="RefSeq" id="WP_186441706.1">
    <property type="nucleotide sequence ID" value="NZ_LT828564.1"/>
</dbReference>